<feature type="domain" description="FAD-binding" evidence="4">
    <location>
        <begin position="19"/>
        <end position="383"/>
    </location>
</feature>
<sequence length="563" mass="61356">MHAVVGEAAIAKGLETNMRTQVLVVGAGPVGLTAAMDLASRGIDVVVAEIRHAGDPPSVKCNHVSARSMEIFRRLGVAAKLRDAGLPADFPNDCSYRTTATGIELCRIDIPSRARRHSATGGPDTWWPTPEPPHRINQVYLEPILFSHAAAQSRITILARTEITDIEQNDDHVVALARDLDSGSSLRIEASFVIGCDGSRSLVRRSIGANLSGTPVIQRVQSTFIEAPQLKELMGAHKPAWMVLSLNPRRSGTTVAIDGQDRWLIHNHLKPDEPEFDSVDRDWAIRAILGVDERFEYRVLSKEDWVGRRLVADRFRDRRVFICGDAAHLWMPYAGYGMNAGIADAVDLCWQVAAHLNGWAPASILDAYEAERQPITEQVSRFAMDHAMKMMAQRGGVSAEIEDDTPRGHAARAALARAAYDLNVQQYCCAGLNFGYYYDASPIIAYDGETPPAYAMGSFTPSTVPGARAPHLFLRDGRSLYDAFGVGYTLLRFDPAIDVAPLKSAAEQRGIPLALLDIAPDEANGAYAEKLVLARPDQHIAWRGQAAPADPQGLLTRITGASA</sequence>
<protein>
    <submittedName>
        <fullName evidence="5">Monooxygenase</fullName>
    </submittedName>
</protein>
<name>A0A1X3HC55_9BRAD</name>
<dbReference type="Gene3D" id="3.30.9.10">
    <property type="entry name" value="D-Amino Acid Oxidase, subunit A, domain 2"/>
    <property type="match status" value="1"/>
</dbReference>
<dbReference type="GO" id="GO:0071949">
    <property type="term" value="F:FAD binding"/>
    <property type="evidence" value="ECO:0007669"/>
    <property type="project" value="InterPro"/>
</dbReference>
<dbReference type="OrthoDB" id="9791689at2"/>
<dbReference type="PRINTS" id="PR00420">
    <property type="entry name" value="RNGMNOXGNASE"/>
</dbReference>
<keyword evidence="8" id="KW-1185">Reference proteome</keyword>
<dbReference type="InterPro" id="IPR050641">
    <property type="entry name" value="RIFMO-like"/>
</dbReference>
<dbReference type="PANTHER" id="PTHR43004:SF19">
    <property type="entry name" value="BINDING MONOOXYGENASE, PUTATIVE (JCVI)-RELATED"/>
    <property type="match status" value="1"/>
</dbReference>
<dbReference type="Gene3D" id="3.50.50.60">
    <property type="entry name" value="FAD/NAD(P)-binding domain"/>
    <property type="match status" value="1"/>
</dbReference>
<dbReference type="SUPFAM" id="SSF51905">
    <property type="entry name" value="FAD/NAD(P)-binding domain"/>
    <property type="match status" value="1"/>
</dbReference>
<dbReference type="InterPro" id="IPR036188">
    <property type="entry name" value="FAD/NAD-bd_sf"/>
</dbReference>
<dbReference type="GO" id="GO:0016709">
    <property type="term" value="F:oxidoreductase activity, acting on paired donors, with incorporation or reduction of molecular oxygen, NAD(P)H as one donor, and incorporation of one atom of oxygen"/>
    <property type="evidence" value="ECO:0007669"/>
    <property type="project" value="UniProtKB-ARBA"/>
</dbReference>
<evidence type="ECO:0000259" key="4">
    <source>
        <dbReference type="Pfam" id="PF01494"/>
    </source>
</evidence>
<dbReference type="EMBL" id="NAFK01000143">
    <property type="protein sequence ID" value="OSJ32230.1"/>
    <property type="molecule type" value="Genomic_DNA"/>
</dbReference>
<evidence type="ECO:0000256" key="1">
    <source>
        <dbReference type="ARBA" id="ARBA00001974"/>
    </source>
</evidence>
<evidence type="ECO:0000313" key="6">
    <source>
        <dbReference type="EMBL" id="OSJ32230.1"/>
    </source>
</evidence>
<accession>A0A1X3HC55</accession>
<dbReference type="Proteomes" id="UP000193553">
    <property type="component" value="Unassembled WGS sequence"/>
</dbReference>
<proteinExistence type="predicted"/>
<gene>
    <name evidence="6" type="ORF">BST63_08105</name>
    <name evidence="5" type="ORF">BSZ18_06805</name>
</gene>
<dbReference type="Pfam" id="PF21274">
    <property type="entry name" value="Rng_hyd_C"/>
    <property type="match status" value="1"/>
</dbReference>
<dbReference type="InterPro" id="IPR002938">
    <property type="entry name" value="FAD-bd"/>
</dbReference>
<reference evidence="7 8" key="1">
    <citation type="submission" date="2017-03" db="EMBL/GenBank/DDBJ databases">
        <title>Whole genome sequences of fourteen strains of Bradyrhizobium canariense and one strain of Bradyrhizobium japonicum isolated from Lupinus (Papilionoideae: Genisteae) species in Algeria.</title>
        <authorList>
            <person name="Crovadore J."/>
            <person name="Chekireb D."/>
            <person name="Brachmann A."/>
            <person name="Chablais R."/>
            <person name="Cochard B."/>
            <person name="Lefort F."/>
        </authorList>
    </citation>
    <scope>NUCLEOTIDE SEQUENCE [LARGE SCALE GENOMIC DNA]</scope>
    <source>
        <strain evidence="5 7">UBMA195</strain>
        <strain evidence="6 8">UBMAN05</strain>
    </source>
</reference>
<dbReference type="NCBIfam" id="NF004780">
    <property type="entry name" value="PRK06126.1"/>
    <property type="match status" value="1"/>
</dbReference>
<evidence type="ECO:0000256" key="2">
    <source>
        <dbReference type="ARBA" id="ARBA00022630"/>
    </source>
</evidence>
<evidence type="ECO:0000313" key="5">
    <source>
        <dbReference type="EMBL" id="OSJ15832.1"/>
    </source>
</evidence>
<keyword evidence="5" id="KW-0560">Oxidoreductase</keyword>
<keyword evidence="5" id="KW-0503">Monooxygenase</keyword>
<evidence type="ECO:0000313" key="8">
    <source>
        <dbReference type="Proteomes" id="UP000193884"/>
    </source>
</evidence>
<dbReference type="PANTHER" id="PTHR43004">
    <property type="entry name" value="TRK SYSTEM POTASSIUM UPTAKE PROTEIN"/>
    <property type="match status" value="1"/>
</dbReference>
<comment type="caution">
    <text evidence="5">The sequence shown here is derived from an EMBL/GenBank/DDBJ whole genome shotgun (WGS) entry which is preliminary data.</text>
</comment>
<organism evidence="5 7">
    <name type="scientific">Bradyrhizobium canariense</name>
    <dbReference type="NCBI Taxonomy" id="255045"/>
    <lineage>
        <taxon>Bacteria</taxon>
        <taxon>Pseudomonadati</taxon>
        <taxon>Pseudomonadota</taxon>
        <taxon>Alphaproteobacteria</taxon>
        <taxon>Hyphomicrobiales</taxon>
        <taxon>Nitrobacteraceae</taxon>
        <taxon>Bradyrhizobium</taxon>
    </lineage>
</organism>
<dbReference type="Gene3D" id="3.40.30.120">
    <property type="match status" value="1"/>
</dbReference>
<evidence type="ECO:0000256" key="3">
    <source>
        <dbReference type="ARBA" id="ARBA00022827"/>
    </source>
</evidence>
<dbReference type="Pfam" id="PF01494">
    <property type="entry name" value="FAD_binding_3"/>
    <property type="match status" value="1"/>
</dbReference>
<keyword evidence="3" id="KW-0274">FAD</keyword>
<evidence type="ECO:0000313" key="7">
    <source>
        <dbReference type="Proteomes" id="UP000193553"/>
    </source>
</evidence>
<dbReference type="EMBL" id="NAFI01000152">
    <property type="protein sequence ID" value="OSJ15832.1"/>
    <property type="molecule type" value="Genomic_DNA"/>
</dbReference>
<dbReference type="Proteomes" id="UP000193884">
    <property type="component" value="Unassembled WGS sequence"/>
</dbReference>
<keyword evidence="2" id="KW-0285">Flavoprotein</keyword>
<dbReference type="AlphaFoldDB" id="A0A1X3HC55"/>
<comment type="cofactor">
    <cofactor evidence="1">
        <name>FAD</name>
        <dbReference type="ChEBI" id="CHEBI:57692"/>
    </cofactor>
</comment>